<keyword evidence="1" id="KW-0472">Membrane</keyword>
<protein>
    <submittedName>
        <fullName evidence="2">Uncharacterized protein</fullName>
    </submittedName>
</protein>
<name>A0A6J4S4P0_9ACTN</name>
<dbReference type="AlphaFoldDB" id="A0A6J4S4P0"/>
<sequence>MAQFPNAPLLVAMSAFLLSLVTQGALHAYASAAFHVGLSAWAWAEMSSGINWFRRVLGTAGLGYVVLSLAGALS</sequence>
<accession>A0A6J4S4P0</accession>
<feature type="transmembrane region" description="Helical" evidence="1">
    <location>
        <begin position="52"/>
        <end position="73"/>
    </location>
</feature>
<dbReference type="EMBL" id="CADCVP010000133">
    <property type="protein sequence ID" value="CAA9488784.1"/>
    <property type="molecule type" value="Genomic_DNA"/>
</dbReference>
<keyword evidence="1" id="KW-1133">Transmembrane helix</keyword>
<evidence type="ECO:0000313" key="2">
    <source>
        <dbReference type="EMBL" id="CAA9488784.1"/>
    </source>
</evidence>
<proteinExistence type="predicted"/>
<reference evidence="2" key="1">
    <citation type="submission" date="2020-02" db="EMBL/GenBank/DDBJ databases">
        <authorList>
            <person name="Meier V. D."/>
        </authorList>
    </citation>
    <scope>NUCLEOTIDE SEQUENCE</scope>
    <source>
        <strain evidence="2">AVDCRST_MAG69</strain>
    </source>
</reference>
<gene>
    <name evidence="2" type="ORF">AVDCRST_MAG69-1217</name>
</gene>
<organism evidence="2">
    <name type="scientific">uncultured Solirubrobacteraceae bacterium</name>
    <dbReference type="NCBI Taxonomy" id="1162706"/>
    <lineage>
        <taxon>Bacteria</taxon>
        <taxon>Bacillati</taxon>
        <taxon>Actinomycetota</taxon>
        <taxon>Thermoleophilia</taxon>
        <taxon>Solirubrobacterales</taxon>
        <taxon>Solirubrobacteraceae</taxon>
        <taxon>environmental samples</taxon>
    </lineage>
</organism>
<evidence type="ECO:0000256" key="1">
    <source>
        <dbReference type="SAM" id="Phobius"/>
    </source>
</evidence>
<keyword evidence="1" id="KW-0812">Transmembrane</keyword>